<reference evidence="2" key="1">
    <citation type="journal article" date="2020" name="Genome Biol.">
        <title>Gamete binning: chromosome-level and haplotype-resolved genome assembly enabled by high-throughput single-cell sequencing of gamete genomes.</title>
        <authorList>
            <person name="Campoy J.A."/>
            <person name="Sun H."/>
            <person name="Goel M."/>
            <person name="Jiao W.-B."/>
            <person name="Folz-Donahue K."/>
            <person name="Wang N."/>
            <person name="Rubio M."/>
            <person name="Liu C."/>
            <person name="Kukat C."/>
            <person name="Ruiz D."/>
            <person name="Huettel B."/>
            <person name="Schneeberger K."/>
        </authorList>
    </citation>
    <scope>NUCLEOTIDE SEQUENCE [LARGE SCALE GENOMIC DNA]</scope>
    <source>
        <strain evidence="2">cv. Rojo Pasion</strain>
    </source>
</reference>
<gene>
    <name evidence="1" type="ORF">ORAREDHAP_LOCUS9934</name>
</gene>
<dbReference type="AlphaFoldDB" id="A0A6J5WE22"/>
<organism evidence="1 2">
    <name type="scientific">Prunus armeniaca</name>
    <name type="common">Apricot</name>
    <name type="synonym">Armeniaca vulgaris</name>
    <dbReference type="NCBI Taxonomy" id="36596"/>
    <lineage>
        <taxon>Eukaryota</taxon>
        <taxon>Viridiplantae</taxon>
        <taxon>Streptophyta</taxon>
        <taxon>Embryophyta</taxon>
        <taxon>Tracheophyta</taxon>
        <taxon>Spermatophyta</taxon>
        <taxon>Magnoliopsida</taxon>
        <taxon>eudicotyledons</taxon>
        <taxon>Gunneridae</taxon>
        <taxon>Pentapetalae</taxon>
        <taxon>rosids</taxon>
        <taxon>fabids</taxon>
        <taxon>Rosales</taxon>
        <taxon>Rosaceae</taxon>
        <taxon>Amygdaloideae</taxon>
        <taxon>Amygdaleae</taxon>
        <taxon>Prunus</taxon>
    </lineage>
</organism>
<dbReference type="EMBL" id="CAEKKB010000001">
    <property type="protein sequence ID" value="CAB4297892.1"/>
    <property type="molecule type" value="Genomic_DNA"/>
</dbReference>
<protein>
    <submittedName>
        <fullName evidence="1">Uncharacterized protein</fullName>
    </submittedName>
</protein>
<evidence type="ECO:0000313" key="2">
    <source>
        <dbReference type="Proteomes" id="UP000507245"/>
    </source>
</evidence>
<sequence length="65" mass="7226">MLKEIGLENKAGVWRKHIDKIAELCCIHALDEGNNCSCGLANLRPVTFFLVDLQGATDLNLHHEP</sequence>
<name>A0A6J5WE22_PRUAR</name>
<keyword evidence="2" id="KW-1185">Reference proteome</keyword>
<proteinExistence type="predicted"/>
<accession>A0A6J5WE22</accession>
<dbReference type="Proteomes" id="UP000507245">
    <property type="component" value="Unassembled WGS sequence"/>
</dbReference>
<evidence type="ECO:0000313" key="1">
    <source>
        <dbReference type="EMBL" id="CAB4297892.1"/>
    </source>
</evidence>